<dbReference type="EMBL" id="JAAOAN010000417">
    <property type="protein sequence ID" value="KAF5707565.1"/>
    <property type="molecule type" value="Genomic_DNA"/>
</dbReference>
<evidence type="ECO:0000313" key="3">
    <source>
        <dbReference type="Proteomes" id="UP000544331"/>
    </source>
</evidence>
<dbReference type="AlphaFoldDB" id="A0A8H6D8S5"/>
<dbReference type="Proteomes" id="UP000544331">
    <property type="component" value="Unassembled WGS sequence"/>
</dbReference>
<feature type="signal peptide" evidence="1">
    <location>
        <begin position="1"/>
        <end position="23"/>
    </location>
</feature>
<feature type="chain" id="PRO_5034882385" evidence="1">
    <location>
        <begin position="24"/>
        <end position="150"/>
    </location>
</feature>
<evidence type="ECO:0000313" key="2">
    <source>
        <dbReference type="EMBL" id="KAF5707565.1"/>
    </source>
</evidence>
<name>A0A8H6D8S5_9HYPO</name>
<keyword evidence="1" id="KW-0732">Signal</keyword>
<keyword evidence="3" id="KW-1185">Reference proteome</keyword>
<accession>A0A8H6D8S5</accession>
<proteinExistence type="predicted"/>
<reference evidence="2 3" key="1">
    <citation type="submission" date="2020-05" db="EMBL/GenBank/DDBJ databases">
        <title>Identification and distribution of gene clusters putatively required for synthesis of sphingolipid metabolism inhibitors in phylogenetically diverse species of the filamentous fungus Fusarium.</title>
        <authorList>
            <person name="Kim H.-S."/>
            <person name="Busman M."/>
            <person name="Brown D.W."/>
            <person name="Divon H."/>
            <person name="Uhlig S."/>
            <person name="Proctor R.H."/>
        </authorList>
    </citation>
    <scope>NUCLEOTIDE SEQUENCE [LARGE SCALE GENOMIC DNA]</scope>
    <source>
        <strain evidence="2 3">NRRL 66235</strain>
    </source>
</reference>
<protein>
    <submittedName>
        <fullName evidence="2">Uncharacterized protein</fullName>
    </submittedName>
</protein>
<dbReference type="OrthoDB" id="10351469at2759"/>
<comment type="caution">
    <text evidence="2">The sequence shown here is derived from an EMBL/GenBank/DDBJ whole genome shotgun (WGS) entry which is preliminary data.</text>
</comment>
<evidence type="ECO:0000256" key="1">
    <source>
        <dbReference type="SAM" id="SignalP"/>
    </source>
</evidence>
<sequence length="150" mass="15676">MKFTSSLLALAFLAANNLSLVSSAALVNAPVDVDIRAENITEIDDPSFVRRSDGEWEWVIFDGSKRGEQCGGTELASSSGTGGAACHKASGESSICAELNVGANLGFASCNFRFTKKSCADSGKSVEVSRGSSKVTELPAVQFVTVTCKK</sequence>
<gene>
    <name evidence="2" type="ORF">FMUND_11025</name>
</gene>
<organism evidence="2 3">
    <name type="scientific">Fusarium mundagurra</name>
    <dbReference type="NCBI Taxonomy" id="1567541"/>
    <lineage>
        <taxon>Eukaryota</taxon>
        <taxon>Fungi</taxon>
        <taxon>Dikarya</taxon>
        <taxon>Ascomycota</taxon>
        <taxon>Pezizomycotina</taxon>
        <taxon>Sordariomycetes</taxon>
        <taxon>Hypocreomycetidae</taxon>
        <taxon>Hypocreales</taxon>
        <taxon>Nectriaceae</taxon>
        <taxon>Fusarium</taxon>
        <taxon>Fusarium fujikuroi species complex</taxon>
    </lineage>
</organism>